<reference evidence="1" key="1">
    <citation type="journal article" date="2019" name="Environ. Microbiol.">
        <title>Fungal ecological strategies reflected in gene transcription - a case study of two litter decomposers.</title>
        <authorList>
            <person name="Barbi F."/>
            <person name="Kohler A."/>
            <person name="Barry K."/>
            <person name="Baskaran P."/>
            <person name="Daum C."/>
            <person name="Fauchery L."/>
            <person name="Ihrmark K."/>
            <person name="Kuo A."/>
            <person name="LaButti K."/>
            <person name="Lipzen A."/>
            <person name="Morin E."/>
            <person name="Grigoriev I.V."/>
            <person name="Henrissat B."/>
            <person name="Lindahl B."/>
            <person name="Martin F."/>
        </authorList>
    </citation>
    <scope>NUCLEOTIDE SEQUENCE</scope>
    <source>
        <strain evidence="1">JB14</strain>
    </source>
</reference>
<feature type="non-terminal residue" evidence="1">
    <location>
        <position position="1"/>
    </location>
</feature>
<dbReference type="EMBL" id="ML769461">
    <property type="protein sequence ID" value="KAE9400081.1"/>
    <property type="molecule type" value="Genomic_DNA"/>
</dbReference>
<name>A0A6A4HQU1_9AGAR</name>
<dbReference type="OrthoDB" id="3252425at2759"/>
<sequence length="89" mass="10626">EGFVEVLQEMMVKEQEKWKKDVEPVRKALFKTRKISFKIINSTTLLLPRWQEQVANTEFKDRILPRDIATRWNSTYNILAAFLEMKDPV</sequence>
<protein>
    <submittedName>
        <fullName evidence="1">Uncharacterized protein</fullName>
    </submittedName>
</protein>
<dbReference type="Proteomes" id="UP000799118">
    <property type="component" value="Unassembled WGS sequence"/>
</dbReference>
<keyword evidence="2" id="KW-1185">Reference proteome</keyword>
<evidence type="ECO:0000313" key="1">
    <source>
        <dbReference type="EMBL" id="KAE9400081.1"/>
    </source>
</evidence>
<dbReference type="AlphaFoldDB" id="A0A6A4HQU1"/>
<accession>A0A6A4HQU1</accession>
<proteinExistence type="predicted"/>
<gene>
    <name evidence="1" type="ORF">BT96DRAFT_753783</name>
</gene>
<organism evidence="1 2">
    <name type="scientific">Gymnopus androsaceus JB14</name>
    <dbReference type="NCBI Taxonomy" id="1447944"/>
    <lineage>
        <taxon>Eukaryota</taxon>
        <taxon>Fungi</taxon>
        <taxon>Dikarya</taxon>
        <taxon>Basidiomycota</taxon>
        <taxon>Agaricomycotina</taxon>
        <taxon>Agaricomycetes</taxon>
        <taxon>Agaricomycetidae</taxon>
        <taxon>Agaricales</taxon>
        <taxon>Marasmiineae</taxon>
        <taxon>Omphalotaceae</taxon>
        <taxon>Gymnopus</taxon>
    </lineage>
</organism>
<evidence type="ECO:0000313" key="2">
    <source>
        <dbReference type="Proteomes" id="UP000799118"/>
    </source>
</evidence>
<feature type="non-terminal residue" evidence="1">
    <location>
        <position position="89"/>
    </location>
</feature>